<evidence type="ECO:0000313" key="2">
    <source>
        <dbReference type="EMBL" id="PYZ95070.1"/>
    </source>
</evidence>
<evidence type="ECO:0000313" key="3">
    <source>
        <dbReference type="Proteomes" id="UP000248214"/>
    </source>
</evidence>
<dbReference type="EMBL" id="PDOD01000001">
    <property type="protein sequence ID" value="PYZ95070.1"/>
    <property type="molecule type" value="Genomic_DNA"/>
</dbReference>
<dbReference type="OrthoDB" id="9804196at2"/>
<keyword evidence="3" id="KW-1185">Reference proteome</keyword>
<proteinExistence type="predicted"/>
<dbReference type="PANTHER" id="PTHR45947:SF3">
    <property type="entry name" value="SULFOQUINOVOSYL TRANSFERASE SQD2"/>
    <property type="match status" value="1"/>
</dbReference>
<dbReference type="Gene3D" id="3.40.50.2000">
    <property type="entry name" value="Glycogen Phosphorylase B"/>
    <property type="match status" value="2"/>
</dbReference>
<dbReference type="InterPro" id="IPR001296">
    <property type="entry name" value="Glyco_trans_1"/>
</dbReference>
<accession>A0A323TKF8</accession>
<reference evidence="2 3" key="1">
    <citation type="submission" date="2017-10" db="EMBL/GenBank/DDBJ databases">
        <title>Bacillus sp. nov., a halophilic bacterium isolated from a Keqin Lake.</title>
        <authorList>
            <person name="Wang H."/>
        </authorList>
    </citation>
    <scope>NUCLEOTIDE SEQUENCE [LARGE SCALE GENOMIC DNA]</scope>
    <source>
        <strain evidence="2 3">KQ-12</strain>
    </source>
</reference>
<dbReference type="RefSeq" id="WP_110608705.1">
    <property type="nucleotide sequence ID" value="NZ_PDOD01000001.1"/>
</dbReference>
<evidence type="ECO:0000259" key="1">
    <source>
        <dbReference type="Pfam" id="PF00534"/>
    </source>
</evidence>
<dbReference type="PANTHER" id="PTHR45947">
    <property type="entry name" value="SULFOQUINOVOSYL TRANSFERASE SQD2"/>
    <property type="match status" value="1"/>
</dbReference>
<keyword evidence="2" id="KW-0808">Transferase</keyword>
<dbReference type="Pfam" id="PF00534">
    <property type="entry name" value="Glycos_transf_1"/>
    <property type="match status" value="1"/>
</dbReference>
<name>A0A323TKF8_9BACI</name>
<gene>
    <name evidence="2" type="ORF">CR194_06025</name>
</gene>
<comment type="caution">
    <text evidence="2">The sequence shown here is derived from an EMBL/GenBank/DDBJ whole genome shotgun (WGS) entry which is preliminary data.</text>
</comment>
<sequence length="384" mass="43849">MGGPIRVLHAVVNMNRGGAETFLMNLYRHIDRSKVQFDFLTSKEGVFDQEIKKLGGVIHRIPYLTEVGPKKYRQLLDKFFNDHPLYKIIHSHMDKMSGMILTSAKNNNVPIRIAHSHNTSSEGNGLVQLYKWHIGNKLNEAATDRFACSMQAGEWLFKDKKKTFFLINNSIDVDAYLFNRRNRLKVRKELGLNGNNLVLGQIGRFNHQKNHLFSLQLFSQVIKRNKQARLVLVGDGSERDRIERRIRKLNLDEFVILTGVRSDIPEVLSALDLLLFPSFHEGMPVALIEAQTSGLTCLASETITPDVDLNLNLVQFLSLKNQKSWLDEIARFDRTQPNRFNQRSSLTSKGFDITTTANELENFYINKIGGVVPLEEANNLHAHV</sequence>
<dbReference type="Proteomes" id="UP000248214">
    <property type="component" value="Unassembled WGS sequence"/>
</dbReference>
<protein>
    <submittedName>
        <fullName evidence="2">Glycosyl transferase family 1</fullName>
    </submittedName>
</protein>
<organism evidence="2 3">
    <name type="scientific">Salipaludibacillus keqinensis</name>
    <dbReference type="NCBI Taxonomy" id="2045207"/>
    <lineage>
        <taxon>Bacteria</taxon>
        <taxon>Bacillati</taxon>
        <taxon>Bacillota</taxon>
        <taxon>Bacilli</taxon>
        <taxon>Bacillales</taxon>
        <taxon>Bacillaceae</taxon>
    </lineage>
</organism>
<dbReference type="AlphaFoldDB" id="A0A323TKF8"/>
<dbReference type="InterPro" id="IPR050194">
    <property type="entry name" value="Glycosyltransferase_grp1"/>
</dbReference>
<dbReference type="SUPFAM" id="SSF53756">
    <property type="entry name" value="UDP-Glycosyltransferase/glycogen phosphorylase"/>
    <property type="match status" value="1"/>
</dbReference>
<dbReference type="GO" id="GO:0016757">
    <property type="term" value="F:glycosyltransferase activity"/>
    <property type="evidence" value="ECO:0007669"/>
    <property type="project" value="InterPro"/>
</dbReference>
<feature type="domain" description="Glycosyl transferase family 1" evidence="1">
    <location>
        <begin position="185"/>
        <end position="302"/>
    </location>
</feature>